<dbReference type="InterPro" id="IPR029044">
    <property type="entry name" value="Nucleotide-diphossugar_trans"/>
</dbReference>
<dbReference type="EMBL" id="CZQA01000009">
    <property type="protein sequence ID" value="CUS36886.1"/>
    <property type="molecule type" value="Genomic_DNA"/>
</dbReference>
<evidence type="ECO:0000259" key="1">
    <source>
        <dbReference type="Pfam" id="PF00535"/>
    </source>
</evidence>
<feature type="domain" description="Glycosyltransferase 2-like" evidence="1">
    <location>
        <begin position="270"/>
        <end position="414"/>
    </location>
</feature>
<dbReference type="Pfam" id="PF13489">
    <property type="entry name" value="Methyltransf_23"/>
    <property type="match status" value="1"/>
</dbReference>
<dbReference type="OrthoDB" id="9802649at2"/>
<name>A0A0S4LLU3_9BACT</name>
<dbReference type="GO" id="GO:0006487">
    <property type="term" value="P:protein N-linked glycosylation"/>
    <property type="evidence" value="ECO:0007669"/>
    <property type="project" value="TreeGrafter"/>
</dbReference>
<reference evidence="2 3" key="1">
    <citation type="submission" date="2015-10" db="EMBL/GenBank/DDBJ databases">
        <authorList>
            <person name="Gilbert D.G."/>
        </authorList>
    </citation>
    <scope>NUCLEOTIDE SEQUENCE [LARGE SCALE GENOMIC DNA]</scope>
    <source>
        <strain evidence="2">COMA1</strain>
    </source>
</reference>
<gene>
    <name evidence="2" type="ORF">COMA1_30296</name>
</gene>
<keyword evidence="3" id="KW-1185">Reference proteome</keyword>
<accession>A0A0S4LLU3</accession>
<dbReference type="Gene3D" id="3.40.50.150">
    <property type="entry name" value="Vaccinia Virus protein VP39"/>
    <property type="match status" value="1"/>
</dbReference>
<dbReference type="InterPro" id="IPR001173">
    <property type="entry name" value="Glyco_trans_2-like"/>
</dbReference>
<dbReference type="STRING" id="1742972.COMA1_30296"/>
<dbReference type="InterPro" id="IPR029063">
    <property type="entry name" value="SAM-dependent_MTases_sf"/>
</dbReference>
<dbReference type="Gene3D" id="3.90.550.10">
    <property type="entry name" value="Spore Coat Polysaccharide Biosynthesis Protein SpsA, Chain A"/>
    <property type="match status" value="1"/>
</dbReference>
<dbReference type="SUPFAM" id="SSF53448">
    <property type="entry name" value="Nucleotide-diphospho-sugar transferases"/>
    <property type="match status" value="1"/>
</dbReference>
<dbReference type="GO" id="GO:0016757">
    <property type="term" value="F:glycosyltransferase activity"/>
    <property type="evidence" value="ECO:0007669"/>
    <property type="project" value="UniProtKB-KW"/>
</dbReference>
<keyword evidence="2" id="KW-0808">Transferase</keyword>
<dbReference type="RefSeq" id="WP_090749413.1">
    <property type="nucleotide sequence ID" value="NZ_CZQA01000009.1"/>
</dbReference>
<sequence length="504" mass="57044">MGPARLFKLFPSPDWDETDLDQSTDPFHPEGRFQTAAKKKAIRDYFDACAARRLSWEQKARAYYEDQTRYLRFLVPEGLRVLEIGSGIGNLLAALKPSRGLGIDLSPAMVSEASRRHPTLEFRVGDVETLQLDETFDIIILADVVGHLLDVQTAFKRLRRLCTPQTRVVVSSHNHVWEPILRLCEQLGLKMRQREYSWLSPADLTNLLYLADFDVVKVERRLLLPLRIPFLAPLCNRLLAYLPGLRGLCLSHYVIARARLRRPERPYSTTIVIPCRNEQGNIDAVLRRIPQFGGRQEILFIDGHSTDGTKDEIARVAAFYPGRSIKLLVQDGQGKGDAIRKGFAHAMGDILMILDADATMPPEALPKFYEAIASGKGECIVGCRLIYPQEGQAMRLLTLFGNKMFGVAFSWLLNQRIKDTLCGTKVLFLRDYERLAANRPYFGEFDPLGDFDLLFGASKLNLQIVEIPVRYEARTFGSATIRRAAQGWLLLKMVVYGFGRLKSV</sequence>
<dbReference type="CDD" id="cd04179">
    <property type="entry name" value="DPM_DPG-synthase_like"/>
    <property type="match status" value="1"/>
</dbReference>
<evidence type="ECO:0000313" key="3">
    <source>
        <dbReference type="Proteomes" id="UP000199032"/>
    </source>
</evidence>
<dbReference type="SUPFAM" id="SSF53335">
    <property type="entry name" value="S-adenosyl-L-methionine-dependent methyltransferases"/>
    <property type="match status" value="1"/>
</dbReference>
<evidence type="ECO:0000313" key="2">
    <source>
        <dbReference type="EMBL" id="CUS36886.1"/>
    </source>
</evidence>
<organism evidence="2 3">
    <name type="scientific">Candidatus Nitrospira nitrosa</name>
    <dbReference type="NCBI Taxonomy" id="1742972"/>
    <lineage>
        <taxon>Bacteria</taxon>
        <taxon>Pseudomonadati</taxon>
        <taxon>Nitrospirota</taxon>
        <taxon>Nitrospiria</taxon>
        <taxon>Nitrospirales</taxon>
        <taxon>Nitrospiraceae</taxon>
        <taxon>Nitrospira</taxon>
    </lineage>
</organism>
<dbReference type="AlphaFoldDB" id="A0A0S4LLU3"/>
<dbReference type="PANTHER" id="PTHR10859:SF91">
    <property type="entry name" value="DOLICHYL-PHOSPHATE BETA-GLUCOSYLTRANSFERASE"/>
    <property type="match status" value="1"/>
</dbReference>
<keyword evidence="2" id="KW-0328">Glycosyltransferase</keyword>
<dbReference type="Pfam" id="PF00535">
    <property type="entry name" value="Glycos_transf_2"/>
    <property type="match status" value="1"/>
</dbReference>
<dbReference type="PANTHER" id="PTHR10859">
    <property type="entry name" value="GLYCOSYL TRANSFERASE"/>
    <property type="match status" value="1"/>
</dbReference>
<proteinExistence type="predicted"/>
<protein>
    <submittedName>
        <fullName evidence="2">Putative Glycosyl transferase, family 2 Dolichyl-phosphate beta-D-mannosyltransferase</fullName>
    </submittedName>
</protein>
<dbReference type="Proteomes" id="UP000199032">
    <property type="component" value="Unassembled WGS sequence"/>
</dbReference>
<dbReference type="CDD" id="cd02440">
    <property type="entry name" value="AdoMet_MTases"/>
    <property type="match status" value="1"/>
</dbReference>